<dbReference type="PROSITE" id="PS50113">
    <property type="entry name" value="PAC"/>
    <property type="match status" value="1"/>
</dbReference>
<dbReference type="InterPro" id="IPR000700">
    <property type="entry name" value="PAS-assoc_C"/>
</dbReference>
<accession>B8GE47</accession>
<dbReference type="HOGENOM" id="CLU_2678984_0_0_2"/>
<gene>
    <name evidence="2" type="ordered locus">Mpal_2256</name>
</gene>
<dbReference type="eggNOG" id="arCOG02327">
    <property type="taxonomic scope" value="Archaea"/>
</dbReference>
<proteinExistence type="predicted"/>
<dbReference type="KEGG" id="mpl:Mpal_2256"/>
<feature type="domain" description="PAC" evidence="1">
    <location>
        <begin position="1"/>
        <end position="48"/>
    </location>
</feature>
<keyword evidence="3" id="KW-1185">Reference proteome</keyword>
<organism evidence="2 3">
    <name type="scientific">Methanosphaerula palustris (strain ATCC BAA-1556 / DSM 19958 / E1-9c)</name>
    <dbReference type="NCBI Taxonomy" id="521011"/>
    <lineage>
        <taxon>Archaea</taxon>
        <taxon>Methanobacteriati</taxon>
        <taxon>Methanobacteriota</taxon>
        <taxon>Stenosarchaea group</taxon>
        <taxon>Methanomicrobia</taxon>
        <taxon>Methanomicrobiales</taxon>
        <taxon>Methanoregulaceae</taxon>
        <taxon>Methanosphaerula</taxon>
    </lineage>
</organism>
<reference evidence="2 3" key="1">
    <citation type="journal article" date="2015" name="Genome Announc.">
        <title>Complete Genome Sequence of Methanosphaerula palustris E1-9CT, a Hydrogenotrophic Methanogen Isolated from a Minerotrophic Fen Peatland.</title>
        <authorList>
            <person name="Cadillo-Quiroz H."/>
            <person name="Browne P."/>
            <person name="Kyrpides N."/>
            <person name="Woyke T."/>
            <person name="Goodwin L."/>
            <person name="Detter C."/>
            <person name="Yavitt J.B."/>
            <person name="Zinder S.H."/>
        </authorList>
    </citation>
    <scope>NUCLEOTIDE SEQUENCE [LARGE SCALE GENOMIC DNA]</scope>
    <source>
        <strain evidence="3">ATCC BAA-1556 / DSM 19958 / E1-9c</strain>
    </source>
</reference>
<sequence length="74" mass="8465">MEEEVRHGNQHFTYEVVDLRDERDRLAGSVLLIRDISPWQQAEDALLRWTVELEVANQQLAQISAITGMTLATS</sequence>
<name>B8GE47_METPE</name>
<evidence type="ECO:0000313" key="3">
    <source>
        <dbReference type="Proteomes" id="UP000002457"/>
    </source>
</evidence>
<evidence type="ECO:0000313" key="2">
    <source>
        <dbReference type="EMBL" id="ACL17548.1"/>
    </source>
</evidence>
<dbReference type="Proteomes" id="UP000002457">
    <property type="component" value="Chromosome"/>
</dbReference>
<dbReference type="AlphaFoldDB" id="B8GE47"/>
<evidence type="ECO:0000259" key="1">
    <source>
        <dbReference type="PROSITE" id="PS50113"/>
    </source>
</evidence>
<dbReference type="STRING" id="521011.Mpal_2256"/>
<dbReference type="EMBL" id="CP001338">
    <property type="protein sequence ID" value="ACL17548.1"/>
    <property type="molecule type" value="Genomic_DNA"/>
</dbReference>
<protein>
    <recommendedName>
        <fullName evidence="1">PAC domain-containing protein</fullName>
    </recommendedName>
</protein>